<proteinExistence type="predicted"/>
<dbReference type="OrthoDB" id="6103496at2759"/>
<dbReference type="AlphaFoldDB" id="A0A8S3Q622"/>
<comment type="caution">
    <text evidence="1">The sequence shown here is derived from an EMBL/GenBank/DDBJ whole genome shotgun (WGS) entry which is preliminary data.</text>
</comment>
<dbReference type="Gene3D" id="3.80.10.10">
    <property type="entry name" value="Ribonuclease Inhibitor"/>
    <property type="match status" value="1"/>
</dbReference>
<evidence type="ECO:0000313" key="2">
    <source>
        <dbReference type="Proteomes" id="UP000683360"/>
    </source>
</evidence>
<dbReference type="InterPro" id="IPR032675">
    <property type="entry name" value="LRR_dom_sf"/>
</dbReference>
<dbReference type="SUPFAM" id="SSF52047">
    <property type="entry name" value="RNI-like"/>
    <property type="match status" value="1"/>
</dbReference>
<gene>
    <name evidence="1" type="ORF">MEDL_6436</name>
</gene>
<evidence type="ECO:0000313" key="1">
    <source>
        <dbReference type="EMBL" id="CAG2191213.1"/>
    </source>
</evidence>
<accession>A0A8S3Q622</accession>
<sequence>MMDFTSVPVRDANVVSLQNAFINGLDVNELNMSETGIDVAQAYKLCKALMSSNITQLILNDNKLLQRKIDYNKELIGTGAVAVPVDESEEVSEVFVDMLKSCAKSIEYLGLWQCGISNTSIFDNPKVLSDFTELTEIILQANGARQTCNRNWPVNVIITQATISHATLK</sequence>
<dbReference type="Proteomes" id="UP000683360">
    <property type="component" value="Unassembled WGS sequence"/>
</dbReference>
<organism evidence="1 2">
    <name type="scientific">Mytilus edulis</name>
    <name type="common">Blue mussel</name>
    <dbReference type="NCBI Taxonomy" id="6550"/>
    <lineage>
        <taxon>Eukaryota</taxon>
        <taxon>Metazoa</taxon>
        <taxon>Spiralia</taxon>
        <taxon>Lophotrochozoa</taxon>
        <taxon>Mollusca</taxon>
        <taxon>Bivalvia</taxon>
        <taxon>Autobranchia</taxon>
        <taxon>Pteriomorphia</taxon>
        <taxon>Mytilida</taxon>
        <taxon>Mytiloidea</taxon>
        <taxon>Mytilidae</taxon>
        <taxon>Mytilinae</taxon>
        <taxon>Mytilus</taxon>
    </lineage>
</organism>
<name>A0A8S3Q622_MYTED</name>
<protein>
    <submittedName>
        <fullName evidence="1">Uncharacterized protein</fullName>
    </submittedName>
</protein>
<reference evidence="1" key="1">
    <citation type="submission" date="2021-03" db="EMBL/GenBank/DDBJ databases">
        <authorList>
            <person name="Bekaert M."/>
        </authorList>
    </citation>
    <scope>NUCLEOTIDE SEQUENCE</scope>
</reference>
<dbReference type="EMBL" id="CAJPWZ010000357">
    <property type="protein sequence ID" value="CAG2191213.1"/>
    <property type="molecule type" value="Genomic_DNA"/>
</dbReference>
<keyword evidence="2" id="KW-1185">Reference proteome</keyword>